<proteinExistence type="predicted"/>
<evidence type="ECO:0000313" key="2">
    <source>
        <dbReference type="Proteomes" id="UP000694892"/>
    </source>
</evidence>
<organism evidence="1 2">
    <name type="scientific">Xenopus laevis</name>
    <name type="common">African clawed frog</name>
    <dbReference type="NCBI Taxonomy" id="8355"/>
    <lineage>
        <taxon>Eukaryota</taxon>
        <taxon>Metazoa</taxon>
        <taxon>Chordata</taxon>
        <taxon>Craniata</taxon>
        <taxon>Vertebrata</taxon>
        <taxon>Euteleostomi</taxon>
        <taxon>Amphibia</taxon>
        <taxon>Batrachia</taxon>
        <taxon>Anura</taxon>
        <taxon>Pipoidea</taxon>
        <taxon>Pipidae</taxon>
        <taxon>Xenopodinae</taxon>
        <taxon>Xenopus</taxon>
        <taxon>Xenopus</taxon>
    </lineage>
</organism>
<dbReference type="Proteomes" id="UP000694892">
    <property type="component" value="Chromosome 9_10L"/>
</dbReference>
<protein>
    <submittedName>
        <fullName evidence="1">Uncharacterized protein</fullName>
    </submittedName>
</protein>
<gene>
    <name evidence="1" type="ORF">XELAEV_18043822mg</name>
</gene>
<sequence length="95" mass="10195">MSKVPGAATTFKLMGISGFPLWTVSTGAANLLIKNCAQMSLSDGNYAIPLVNDLYAILNQQPKNQEAPLSVLNANFPVTQGTCYTKKNLLNGYNN</sequence>
<accession>A0A974H365</accession>
<dbReference type="EMBL" id="CM004482">
    <property type="protein sequence ID" value="OCT62731.1"/>
    <property type="molecule type" value="Genomic_DNA"/>
</dbReference>
<evidence type="ECO:0000313" key="1">
    <source>
        <dbReference type="EMBL" id="OCT62731.1"/>
    </source>
</evidence>
<reference evidence="2" key="1">
    <citation type="journal article" date="2016" name="Nature">
        <title>Genome evolution in the allotetraploid frog Xenopus laevis.</title>
        <authorList>
            <person name="Session A.M."/>
            <person name="Uno Y."/>
            <person name="Kwon T."/>
            <person name="Chapman J.A."/>
            <person name="Toyoda A."/>
            <person name="Takahashi S."/>
            <person name="Fukui A."/>
            <person name="Hikosaka A."/>
            <person name="Suzuki A."/>
            <person name="Kondo M."/>
            <person name="van Heeringen S.J."/>
            <person name="Quigley I."/>
            <person name="Heinz S."/>
            <person name="Ogino H."/>
            <person name="Ochi H."/>
            <person name="Hellsten U."/>
            <person name="Lyons J.B."/>
            <person name="Simakov O."/>
            <person name="Putnam N."/>
            <person name="Stites J."/>
            <person name="Kuroki Y."/>
            <person name="Tanaka T."/>
            <person name="Michiue T."/>
            <person name="Watanabe M."/>
            <person name="Bogdanovic O."/>
            <person name="Lister R."/>
            <person name="Georgiou G."/>
            <person name="Paranjpe S.S."/>
            <person name="van Kruijsbergen I."/>
            <person name="Shu S."/>
            <person name="Carlson J."/>
            <person name="Kinoshita T."/>
            <person name="Ohta Y."/>
            <person name="Mawaribuchi S."/>
            <person name="Jenkins J."/>
            <person name="Grimwood J."/>
            <person name="Schmutz J."/>
            <person name="Mitros T."/>
            <person name="Mozaffari S.V."/>
            <person name="Suzuki Y."/>
            <person name="Haramoto Y."/>
            <person name="Yamamoto T.S."/>
            <person name="Takagi C."/>
            <person name="Heald R."/>
            <person name="Miller K."/>
            <person name="Haudenschild C."/>
            <person name="Kitzman J."/>
            <person name="Nakayama T."/>
            <person name="Izutsu Y."/>
            <person name="Robert J."/>
            <person name="Fortriede J."/>
            <person name="Burns K."/>
            <person name="Lotay V."/>
            <person name="Karimi K."/>
            <person name="Yasuoka Y."/>
            <person name="Dichmann D.S."/>
            <person name="Flajnik M.F."/>
            <person name="Houston D.W."/>
            <person name="Shendure J."/>
            <person name="DuPasquier L."/>
            <person name="Vize P.D."/>
            <person name="Zorn A.M."/>
            <person name="Ito M."/>
            <person name="Marcotte E.M."/>
            <person name="Wallingford J.B."/>
            <person name="Ito Y."/>
            <person name="Asashima M."/>
            <person name="Ueno N."/>
            <person name="Matsuda Y."/>
            <person name="Veenstra G.J."/>
            <person name="Fujiyama A."/>
            <person name="Harland R.M."/>
            <person name="Taira M."/>
            <person name="Rokhsar D.S."/>
        </authorList>
    </citation>
    <scope>NUCLEOTIDE SEQUENCE [LARGE SCALE GENOMIC DNA]</scope>
    <source>
        <strain evidence="2">J</strain>
    </source>
</reference>
<dbReference type="AlphaFoldDB" id="A0A974H365"/>
<name>A0A974H365_XENLA</name>